<proteinExistence type="predicted"/>
<feature type="transmembrane region" description="Helical" evidence="7">
    <location>
        <begin position="12"/>
        <end position="34"/>
    </location>
</feature>
<dbReference type="PANTHER" id="PTHR47371">
    <property type="entry name" value="LIPOTEICHOIC ACID SYNTHASE"/>
    <property type="match status" value="1"/>
</dbReference>
<dbReference type="CDD" id="cd16015">
    <property type="entry name" value="LTA_synthase"/>
    <property type="match status" value="1"/>
</dbReference>
<keyword evidence="3" id="KW-1003">Cell membrane</keyword>
<evidence type="ECO:0000256" key="4">
    <source>
        <dbReference type="ARBA" id="ARBA00022692"/>
    </source>
</evidence>
<dbReference type="InterPro" id="IPR050448">
    <property type="entry name" value="OpgB/LTA_synthase_biosynth"/>
</dbReference>
<evidence type="ECO:0000256" key="2">
    <source>
        <dbReference type="ARBA" id="ARBA00004936"/>
    </source>
</evidence>
<dbReference type="Pfam" id="PF00884">
    <property type="entry name" value="Sulfatase"/>
    <property type="match status" value="1"/>
</dbReference>
<dbReference type="GO" id="GO:0005886">
    <property type="term" value="C:plasma membrane"/>
    <property type="evidence" value="ECO:0007669"/>
    <property type="project" value="UniProtKB-SubCell"/>
</dbReference>
<dbReference type="RefSeq" id="WP_091267347.1">
    <property type="nucleotide sequence ID" value="NZ_FNFK01000029.1"/>
</dbReference>
<feature type="transmembrane region" description="Helical" evidence="7">
    <location>
        <begin position="166"/>
        <end position="184"/>
    </location>
</feature>
<feature type="transmembrane region" description="Helical" evidence="7">
    <location>
        <begin position="127"/>
        <end position="145"/>
    </location>
</feature>
<dbReference type="OrthoDB" id="243547at2"/>
<evidence type="ECO:0000256" key="6">
    <source>
        <dbReference type="ARBA" id="ARBA00023136"/>
    </source>
</evidence>
<feature type="transmembrane region" description="Helical" evidence="7">
    <location>
        <begin position="54"/>
        <end position="72"/>
    </location>
</feature>
<gene>
    <name evidence="9" type="ORF">SAMN04488098_102914</name>
</gene>
<keyword evidence="5 7" id="KW-1133">Transmembrane helix</keyword>
<dbReference type="InterPro" id="IPR000917">
    <property type="entry name" value="Sulfatase_N"/>
</dbReference>
<dbReference type="Gene3D" id="3.40.720.10">
    <property type="entry name" value="Alkaline Phosphatase, subunit A"/>
    <property type="match status" value="1"/>
</dbReference>
<dbReference type="AlphaFoldDB" id="A0A1G9BR47"/>
<evidence type="ECO:0000256" key="7">
    <source>
        <dbReference type="SAM" id="Phobius"/>
    </source>
</evidence>
<evidence type="ECO:0000259" key="8">
    <source>
        <dbReference type="Pfam" id="PF00884"/>
    </source>
</evidence>
<name>A0A1G9BR47_9LACT</name>
<protein>
    <submittedName>
        <fullName evidence="9">Phosphoglycerol transferase MdoB</fullName>
    </submittedName>
</protein>
<evidence type="ECO:0000256" key="3">
    <source>
        <dbReference type="ARBA" id="ARBA00022475"/>
    </source>
</evidence>
<evidence type="ECO:0000256" key="1">
    <source>
        <dbReference type="ARBA" id="ARBA00004651"/>
    </source>
</evidence>
<dbReference type="InterPro" id="IPR017850">
    <property type="entry name" value="Alkaline_phosphatase_core_sf"/>
</dbReference>
<evidence type="ECO:0000313" key="10">
    <source>
        <dbReference type="Proteomes" id="UP000199433"/>
    </source>
</evidence>
<dbReference type="PANTHER" id="PTHR47371:SF3">
    <property type="entry name" value="PHOSPHOGLYCEROL TRANSFERASE I"/>
    <property type="match status" value="1"/>
</dbReference>
<sequence>MQLFTKRNLILVSRFLLIGLVSSILASFVVQYFYMGFNLENVHNFIFNIRTEVFILSCLVFFSLFLFLASLIGSAVLSGSFLTVFSLILGSTAYLKYQYRNEPLFPSELSMISELPFLVEMISTREIIFILGGLSAILFLIVLVYKNFSLRAKGSLTKRFQFMWRFPLFVLSLALIANIYRFNYPGNPLRQVYNQYTDFVTYNQDLNYARNGFVAGFLFNLGTEVMEKPTEYSRHTIEEIHEKYTELANEINRDRLLSESPANILFIMNESFADPSTIEGFSFNQDPIPYTRSLMDSTLSGQAFAQNIGGGTANSEFEALTSLSLEPLASRIYSPYVEAADELNDVPSLAKKANDQGMNATAIHPYNARLYKRTTVYDNLGFNDFIYDEHMTFNEKIGNSDYISDDSAYKEMIQRLNETDNLDFIHLVTMQNHMAYGHKYDDPLFETSGATEDAEGNGYLQDLYHSDQALEALIEEVDQHDEEIFIVFWGDHQPGIYSDDTISQNSRLTMRETPLFFYSNKRELSGDIGTISPIYFINYILEALDMMVSPFEAMLMELEAVLPGIYGGLYLEEGIDGPVSSRHELQVETIRLLNEFTLIQYDLFAGSNYSHDIGFYDLHTN</sequence>
<dbReference type="STRING" id="426701.SAMN04488098_102914"/>
<keyword evidence="9" id="KW-0808">Transferase</keyword>
<dbReference type="SUPFAM" id="SSF53649">
    <property type="entry name" value="Alkaline phosphatase-like"/>
    <property type="match status" value="1"/>
</dbReference>
<evidence type="ECO:0000313" key="9">
    <source>
        <dbReference type="EMBL" id="SDK41948.1"/>
    </source>
</evidence>
<dbReference type="GO" id="GO:0016740">
    <property type="term" value="F:transferase activity"/>
    <property type="evidence" value="ECO:0007669"/>
    <property type="project" value="UniProtKB-KW"/>
</dbReference>
<keyword evidence="10" id="KW-1185">Reference proteome</keyword>
<reference evidence="10" key="1">
    <citation type="submission" date="2016-10" db="EMBL/GenBank/DDBJ databases">
        <authorList>
            <person name="Varghese N."/>
            <person name="Submissions S."/>
        </authorList>
    </citation>
    <scope>NUCLEOTIDE SEQUENCE [LARGE SCALE GENOMIC DNA]</scope>
    <source>
        <strain evidence="10">DSM 19181</strain>
    </source>
</reference>
<comment type="pathway">
    <text evidence="2">Cell wall biogenesis; lipoteichoic acid biosynthesis.</text>
</comment>
<comment type="subcellular location">
    <subcellularLocation>
        <location evidence="1">Cell membrane</location>
        <topology evidence="1">Multi-pass membrane protein</topology>
    </subcellularLocation>
</comment>
<evidence type="ECO:0000256" key="5">
    <source>
        <dbReference type="ARBA" id="ARBA00022989"/>
    </source>
</evidence>
<dbReference type="Proteomes" id="UP000199433">
    <property type="component" value="Unassembled WGS sequence"/>
</dbReference>
<organism evidence="9 10">
    <name type="scientific">Alkalibacterium thalassium</name>
    <dbReference type="NCBI Taxonomy" id="426701"/>
    <lineage>
        <taxon>Bacteria</taxon>
        <taxon>Bacillati</taxon>
        <taxon>Bacillota</taxon>
        <taxon>Bacilli</taxon>
        <taxon>Lactobacillales</taxon>
        <taxon>Carnobacteriaceae</taxon>
        <taxon>Alkalibacterium</taxon>
    </lineage>
</organism>
<keyword evidence="4 7" id="KW-0812">Transmembrane</keyword>
<accession>A0A1G9BR47</accession>
<keyword evidence="6 7" id="KW-0472">Membrane</keyword>
<dbReference type="EMBL" id="FNFK01000029">
    <property type="protein sequence ID" value="SDK41948.1"/>
    <property type="molecule type" value="Genomic_DNA"/>
</dbReference>
<feature type="domain" description="Sulfatase N-terminal" evidence="8">
    <location>
        <begin position="263"/>
        <end position="545"/>
    </location>
</feature>
<feature type="transmembrane region" description="Helical" evidence="7">
    <location>
        <begin position="79"/>
        <end position="97"/>
    </location>
</feature>